<evidence type="ECO:0000259" key="2">
    <source>
        <dbReference type="PROSITE" id="PS50011"/>
    </source>
</evidence>
<dbReference type="Pfam" id="PF00069">
    <property type="entry name" value="Pkinase"/>
    <property type="match status" value="1"/>
</dbReference>
<name>A0A4Z1T8Y7_GIAMU</name>
<keyword evidence="4" id="KW-1185">Reference proteome</keyword>
<dbReference type="InterPro" id="IPR000719">
    <property type="entry name" value="Prot_kinase_dom"/>
</dbReference>
<dbReference type="PROSITE" id="PS50011">
    <property type="entry name" value="PROTEIN_KINASE_DOM"/>
    <property type="match status" value="1"/>
</dbReference>
<feature type="domain" description="Protein kinase" evidence="2">
    <location>
        <begin position="10"/>
        <end position="280"/>
    </location>
</feature>
<sequence>MLPRRLPKPLEYRGLLGETGFGATSVASRPNGTAVAVKDVTTQLYTELGRVKLEQKIAKIHPLKHPNLTEFFETYTGVPDHFYITSEYLAGGSLKDEIARRRFDNRPFTEEQIWEVVAQILQGLAYLHARMKANCPGVSCVTYGNLKPSNVMFDDAECATTRLIKLTDYYIRPDTTHLLFATSQEDYSICYKAPEVLLGQELTEKQDIWSLGAILLEMCTLSFPSILKASSKTPEAFSTTPDCEVPRRFSSAVRVFLSNTLLIDPAKRLSAAELLMFPVIADALARLDFKYAPSDDLRQTNVAESVMRAVVIESVSTAPQSVTVTHVRQDSQPAPAPIPENAVPQNNDISVAQLNSPESTDHSMLDSLAVVPEAPIDTARPLSPQPLRNTVTILEASLAPNSTDLHQAALRGDYEGAKKLIHLVRQRNDAGLTALMVAAQQNQAEICKLLLEHECYMRDKKGFTALMYAAHKGNVSCAKVLLDREGGFMCHDGTTAIIIANKAGHSEVVEALRPKEEVPRDEFGNTNLILAAARGDMTSVKTHMGEVRCTNKQGMTALHFATENNYVEIVKLLAPEECKIHRIAANGGLGLTALMIAAAQGNIECASILAKYEAGMQKHHGWTALMFAAQNGNDEVVKLLADKEAGKRIKGGWTAMMLAAKGNFTKSIGYLLPFEAGLTMDRGLTALIFAVEKGHEESIRLLGPKEGKILVGEKNRPADYAKLRHIKVMLLSFEK</sequence>
<dbReference type="EMBL" id="VDLU01000001">
    <property type="protein sequence ID" value="TNJ30603.1"/>
    <property type="molecule type" value="Genomic_DNA"/>
</dbReference>
<keyword evidence="3" id="KW-0808">Transferase</keyword>
<dbReference type="VEuPathDB" id="GiardiaDB:GMRT_12242"/>
<dbReference type="SMART" id="SM00248">
    <property type="entry name" value="ANK"/>
    <property type="match status" value="9"/>
</dbReference>
<dbReference type="SUPFAM" id="SSF56112">
    <property type="entry name" value="Protein kinase-like (PK-like)"/>
    <property type="match status" value="1"/>
</dbReference>
<dbReference type="InterPro" id="IPR002110">
    <property type="entry name" value="Ankyrin_rpt"/>
</dbReference>
<dbReference type="PANTHER" id="PTHR24120">
    <property type="entry name" value="GH07239P"/>
    <property type="match status" value="1"/>
</dbReference>
<feature type="repeat" description="ANK" evidence="1">
    <location>
        <begin position="553"/>
        <end position="573"/>
    </location>
</feature>
<organism evidence="3 4">
    <name type="scientific">Giardia muris</name>
    <dbReference type="NCBI Taxonomy" id="5742"/>
    <lineage>
        <taxon>Eukaryota</taxon>
        <taxon>Metamonada</taxon>
        <taxon>Diplomonadida</taxon>
        <taxon>Hexamitidae</taxon>
        <taxon>Giardiinae</taxon>
        <taxon>Giardia</taxon>
    </lineage>
</organism>
<dbReference type="PROSITE" id="PS50297">
    <property type="entry name" value="ANK_REP_REGION"/>
    <property type="match status" value="2"/>
</dbReference>
<dbReference type="Gene3D" id="1.25.40.20">
    <property type="entry name" value="Ankyrin repeat-containing domain"/>
    <property type="match status" value="3"/>
</dbReference>
<keyword evidence="3" id="KW-0418">Kinase</keyword>
<proteinExistence type="predicted"/>
<dbReference type="OrthoDB" id="248923at2759"/>
<dbReference type="PANTHER" id="PTHR24120:SF4">
    <property type="entry name" value="GH07239P"/>
    <property type="match status" value="1"/>
</dbReference>
<evidence type="ECO:0000313" key="3">
    <source>
        <dbReference type="EMBL" id="TNJ30603.1"/>
    </source>
</evidence>
<protein>
    <submittedName>
        <fullName evidence="3">Kinase, NEK</fullName>
    </submittedName>
</protein>
<dbReference type="Gene3D" id="1.10.510.10">
    <property type="entry name" value="Transferase(Phosphotransferase) domain 1"/>
    <property type="match status" value="1"/>
</dbReference>
<comment type="caution">
    <text evidence="3">The sequence shown here is derived from an EMBL/GenBank/DDBJ whole genome shotgun (WGS) entry which is preliminary data.</text>
</comment>
<dbReference type="PROSITE" id="PS50088">
    <property type="entry name" value="ANK_REPEAT"/>
    <property type="match status" value="2"/>
</dbReference>
<dbReference type="Proteomes" id="UP000315496">
    <property type="component" value="Chromosome 1"/>
</dbReference>
<gene>
    <name evidence="3" type="ORF">GMRT_12242</name>
</gene>
<evidence type="ECO:0000313" key="4">
    <source>
        <dbReference type="Proteomes" id="UP000315496"/>
    </source>
</evidence>
<dbReference type="SUPFAM" id="SSF48403">
    <property type="entry name" value="Ankyrin repeat"/>
    <property type="match status" value="1"/>
</dbReference>
<feature type="repeat" description="ANK" evidence="1">
    <location>
        <begin position="620"/>
        <end position="652"/>
    </location>
</feature>
<dbReference type="GO" id="GO:0004672">
    <property type="term" value="F:protein kinase activity"/>
    <property type="evidence" value="ECO:0007669"/>
    <property type="project" value="InterPro"/>
</dbReference>
<evidence type="ECO:0000256" key="1">
    <source>
        <dbReference type="PROSITE-ProRule" id="PRU00023"/>
    </source>
</evidence>
<dbReference type="GO" id="GO:0005524">
    <property type="term" value="F:ATP binding"/>
    <property type="evidence" value="ECO:0007669"/>
    <property type="project" value="InterPro"/>
</dbReference>
<dbReference type="InterPro" id="IPR011009">
    <property type="entry name" value="Kinase-like_dom_sf"/>
</dbReference>
<dbReference type="InterPro" id="IPR036770">
    <property type="entry name" value="Ankyrin_rpt-contain_sf"/>
</dbReference>
<reference evidence="3 4" key="1">
    <citation type="submission" date="2019-05" db="EMBL/GenBank/DDBJ databases">
        <title>The compact genome of Giardia muris reveals important steps in the evolution of intestinal protozoan parasites.</title>
        <authorList>
            <person name="Xu F."/>
            <person name="Jimenez-Gonzalez A."/>
            <person name="Einarsson E."/>
            <person name="Astvaldsson A."/>
            <person name="Peirasmaki D."/>
            <person name="Eckmann L."/>
            <person name="Andersson J.O."/>
            <person name="Svard S.G."/>
            <person name="Jerlstrom-Hultqvist J."/>
        </authorList>
    </citation>
    <scope>NUCLEOTIDE SEQUENCE [LARGE SCALE GENOMIC DNA]</scope>
    <source>
        <strain evidence="3 4">Roberts-Thomson</strain>
    </source>
</reference>
<dbReference type="AlphaFoldDB" id="A0A4Z1T8Y7"/>
<dbReference type="Pfam" id="PF12796">
    <property type="entry name" value="Ank_2"/>
    <property type="match status" value="4"/>
</dbReference>
<keyword evidence="1" id="KW-0040">ANK repeat</keyword>
<accession>A0A4Z1T8Y7</accession>